<evidence type="ECO:0000256" key="3">
    <source>
        <dbReference type="ARBA" id="ARBA00023163"/>
    </source>
</evidence>
<reference evidence="5" key="2">
    <citation type="submission" date="2006-01" db="EMBL/GenBank/DDBJ databases">
        <authorList>
            <person name="Genoscope"/>
        </authorList>
    </citation>
    <scope>NUCLEOTIDE SEQUENCE</scope>
</reference>
<evidence type="ECO:0000313" key="7">
    <source>
        <dbReference type="EMBL" id="SOH05538.1"/>
    </source>
</evidence>
<dbReference type="PANTHER" id="PTHR44688">
    <property type="entry name" value="DNA-BINDING TRANSCRIPTIONAL ACTIVATOR DEVR_DOSR"/>
    <property type="match status" value="1"/>
</dbReference>
<dbReference type="CDD" id="cd06170">
    <property type="entry name" value="LuxR_C_like"/>
    <property type="match status" value="1"/>
</dbReference>
<accession>Q1Q7L0</accession>
<keyword evidence="1" id="KW-0805">Transcription regulation</keyword>
<reference evidence="7" key="3">
    <citation type="submission" date="2017-10" db="EMBL/GenBank/DDBJ databases">
        <authorList>
            <person name="Banno H."/>
            <person name="Chua N.-H."/>
        </authorList>
    </citation>
    <scope>NUCLEOTIDE SEQUENCE [LARGE SCALE GENOMIC DNA]</scope>
    <source>
        <strain evidence="7">Kuenenia_mbr1_ru-nijmegen</strain>
    </source>
</reference>
<dbReference type="SMR" id="Q1Q7L0"/>
<dbReference type="Proteomes" id="UP000221734">
    <property type="component" value="Chromosome Kuenenia_stuttgartiensis_MBR1"/>
</dbReference>
<dbReference type="GO" id="GO:0006355">
    <property type="term" value="P:regulation of DNA-templated transcription"/>
    <property type="evidence" value="ECO:0007669"/>
    <property type="project" value="InterPro"/>
</dbReference>
<evidence type="ECO:0000313" key="8">
    <source>
        <dbReference type="Proteomes" id="UP000221734"/>
    </source>
</evidence>
<dbReference type="EMBL" id="CP049055">
    <property type="protein sequence ID" value="QII13442.1"/>
    <property type="molecule type" value="Genomic_DNA"/>
</dbReference>
<dbReference type="GO" id="GO:0003677">
    <property type="term" value="F:DNA binding"/>
    <property type="evidence" value="ECO:0007669"/>
    <property type="project" value="UniProtKB-KW"/>
</dbReference>
<keyword evidence="2" id="KW-0238">DNA-binding</keyword>
<proteinExistence type="predicted"/>
<reference evidence="5" key="1">
    <citation type="journal article" date="2006" name="Nature">
        <title>Deciphering the evolution and metabolism of an anammox bacterium from a community genome.</title>
        <authorList>
            <person name="Strous M."/>
            <person name="Pelletier E."/>
            <person name="Mangenot S."/>
            <person name="Rattei T."/>
            <person name="Lehner A."/>
            <person name="Taylor M.W."/>
            <person name="Horn M."/>
            <person name="Daims H."/>
            <person name="Bartol-Mavel D."/>
            <person name="Wincker P."/>
            <person name="Barbe V."/>
            <person name="Fonknechten N."/>
            <person name="Vallenet D."/>
            <person name="Segurens B."/>
            <person name="Schenowitz-Truong C."/>
            <person name="Medigue C."/>
            <person name="Collingro A."/>
            <person name="Snel B."/>
            <person name="Dutilh B.E."/>
            <person name="OpDenCamp H.J.M."/>
            <person name="vanDerDrift C."/>
            <person name="Cirpus I."/>
            <person name="vanDePas-Schoonen K.T."/>
            <person name="Harhangi H.R."/>
            <person name="vanNiftrik L."/>
            <person name="Schmid M."/>
            <person name="Keltjens J."/>
            <person name="vanDeVossenberg J."/>
            <person name="Kartal B."/>
            <person name="Meier H."/>
            <person name="Frishman D."/>
            <person name="Huynen M.A."/>
            <person name="Mewes H."/>
            <person name="Weissenbach J."/>
            <person name="Jetten M.S.M."/>
            <person name="Wagner M."/>
            <person name="LePaslier D."/>
        </authorList>
    </citation>
    <scope>NUCLEOTIDE SEQUENCE</scope>
</reference>
<keyword evidence="3" id="KW-0804">Transcription</keyword>
<evidence type="ECO:0000256" key="1">
    <source>
        <dbReference type="ARBA" id="ARBA00023015"/>
    </source>
</evidence>
<dbReference type="KEGG" id="kst:KSMBR1_3060"/>
<evidence type="ECO:0000259" key="4">
    <source>
        <dbReference type="PROSITE" id="PS50043"/>
    </source>
</evidence>
<reference evidence="8" key="4">
    <citation type="submission" date="2017-10" db="EMBL/GenBank/DDBJ databases">
        <authorList>
            <person name="Frank J."/>
        </authorList>
    </citation>
    <scope>NUCLEOTIDE SEQUENCE [LARGE SCALE GENOMIC DNA]</scope>
</reference>
<name>Q1Q7L0_KUEST</name>
<dbReference type="PANTHER" id="PTHR44688:SF16">
    <property type="entry name" value="DNA-BINDING TRANSCRIPTIONAL ACTIVATOR DEVR_DOSR"/>
    <property type="match status" value="1"/>
</dbReference>
<dbReference type="SMART" id="SM00421">
    <property type="entry name" value="HTH_LUXR"/>
    <property type="match status" value="1"/>
</dbReference>
<evidence type="ECO:0000313" key="5">
    <source>
        <dbReference type="EMBL" id="CAJ70808.1"/>
    </source>
</evidence>
<evidence type="ECO:0000313" key="9">
    <source>
        <dbReference type="Proteomes" id="UP000501926"/>
    </source>
</evidence>
<gene>
    <name evidence="5" type="primary">NarP</name>
    <name evidence="6" type="synonym">narP</name>
    <name evidence="6" type="ORF">KsCSTR_40630</name>
    <name evidence="7" type="ORF">KSMBR1_3060</name>
    <name evidence="5" type="ORF">kusta0063</name>
</gene>
<dbReference type="EMBL" id="CT030148">
    <property type="protein sequence ID" value="CAJ70808.1"/>
    <property type="molecule type" value="Genomic_DNA"/>
</dbReference>
<dbReference type="SUPFAM" id="SSF46894">
    <property type="entry name" value="C-terminal effector domain of the bipartite response regulators"/>
    <property type="match status" value="1"/>
</dbReference>
<dbReference type="PROSITE" id="PS50043">
    <property type="entry name" value="HTH_LUXR_2"/>
    <property type="match status" value="1"/>
</dbReference>
<reference evidence="6 9" key="5">
    <citation type="submission" date="2020-02" db="EMBL/GenBank/DDBJ databases">
        <title>Newly sequenced genome of strain CSTR1 showed variability in Candidatus Kuenenia stuttgartiensis genomes.</title>
        <authorList>
            <person name="Ding C."/>
            <person name="Adrian L."/>
        </authorList>
    </citation>
    <scope>NUCLEOTIDE SEQUENCE [LARGE SCALE GENOMIC DNA]</scope>
    <source>
        <strain evidence="6 9">CSTR1</strain>
    </source>
</reference>
<dbReference type="RefSeq" id="WP_099326108.1">
    <property type="nucleotide sequence ID" value="NZ_CP049055.1"/>
</dbReference>
<protein>
    <submittedName>
        <fullName evidence="6">Putative two component response regulator</fullName>
    </submittedName>
    <submittedName>
        <fullName evidence="5">Similar to two component response regulator</fullName>
    </submittedName>
</protein>
<keyword evidence="8" id="KW-1185">Reference proteome</keyword>
<dbReference type="AlphaFoldDB" id="Q1Q7L0"/>
<dbReference type="EMBL" id="LT934425">
    <property type="protein sequence ID" value="SOH05538.1"/>
    <property type="molecule type" value="Genomic_DNA"/>
</dbReference>
<feature type="domain" description="HTH luxR-type" evidence="4">
    <location>
        <begin position="138"/>
        <end position="203"/>
    </location>
</feature>
<dbReference type="InterPro" id="IPR000792">
    <property type="entry name" value="Tscrpt_reg_LuxR_C"/>
</dbReference>
<evidence type="ECO:0000313" key="6">
    <source>
        <dbReference type="EMBL" id="QII13442.1"/>
    </source>
</evidence>
<dbReference type="InterPro" id="IPR036388">
    <property type="entry name" value="WH-like_DNA-bd_sf"/>
</dbReference>
<organism evidence="5">
    <name type="scientific">Kuenenia stuttgartiensis</name>
    <dbReference type="NCBI Taxonomy" id="174633"/>
    <lineage>
        <taxon>Bacteria</taxon>
        <taxon>Pseudomonadati</taxon>
        <taxon>Planctomycetota</taxon>
        <taxon>Candidatus Brocadiia</taxon>
        <taxon>Candidatus Brocadiales</taxon>
        <taxon>Candidatus Brocadiaceae</taxon>
        <taxon>Candidatus Kuenenia</taxon>
    </lineage>
</organism>
<dbReference type="PRINTS" id="PR00038">
    <property type="entry name" value="HTHLUXR"/>
</dbReference>
<dbReference type="Pfam" id="PF00196">
    <property type="entry name" value="GerE"/>
    <property type="match status" value="1"/>
</dbReference>
<dbReference type="InterPro" id="IPR016032">
    <property type="entry name" value="Sig_transdc_resp-reg_C-effctor"/>
</dbReference>
<dbReference type="Gene3D" id="1.10.10.10">
    <property type="entry name" value="Winged helix-like DNA-binding domain superfamily/Winged helix DNA-binding domain"/>
    <property type="match status" value="1"/>
</dbReference>
<dbReference type="OrthoDB" id="9796655at2"/>
<dbReference type="Proteomes" id="UP000501926">
    <property type="component" value="Chromosome"/>
</dbReference>
<evidence type="ECO:0000256" key="2">
    <source>
        <dbReference type="ARBA" id="ARBA00023125"/>
    </source>
</evidence>
<sequence length="210" mass="24561">MNKTCHYDYNNFAHGKAFIFYRQGYDKYASKVFYSPAAIDILLRSNLVGTKGKAAAPDISLFCDKWKKLLDRKFEEIGNESEKKTEPTYFIDLIKSQKRRYAVRGTTLSDSAQNINQAEWPHLFILDRTHSDHAHIAQSFRKWHLNRREQEIVQLLLDDHSNKEIALNLNLSYNTIKGYLRLLMRKLDVNSRAGIISRLLYINNLNVNYS</sequence>